<feature type="transmembrane region" description="Helical" evidence="1">
    <location>
        <begin position="131"/>
        <end position="150"/>
    </location>
</feature>
<gene>
    <name evidence="2" type="ORF">DSOL_2224</name>
</gene>
<evidence type="ECO:0000313" key="2">
    <source>
        <dbReference type="EMBL" id="OLN31929.1"/>
    </source>
</evidence>
<accession>A0A1Q8QX63</accession>
<feature type="transmembrane region" description="Helical" evidence="1">
    <location>
        <begin position="96"/>
        <end position="115"/>
    </location>
</feature>
<dbReference type="Proteomes" id="UP000186102">
    <property type="component" value="Unassembled WGS sequence"/>
</dbReference>
<keyword evidence="1" id="KW-0812">Transmembrane</keyword>
<dbReference type="OrthoDB" id="1689651at2"/>
<feature type="transmembrane region" description="Helical" evidence="1">
    <location>
        <begin position="296"/>
        <end position="316"/>
    </location>
</feature>
<dbReference type="AlphaFoldDB" id="A0A1Q8QX63"/>
<feature type="transmembrane region" description="Helical" evidence="1">
    <location>
        <begin position="262"/>
        <end position="284"/>
    </location>
</feature>
<feature type="transmembrane region" description="Helical" evidence="1">
    <location>
        <begin position="55"/>
        <end position="75"/>
    </location>
</feature>
<feature type="transmembrane region" description="Helical" evidence="1">
    <location>
        <begin position="203"/>
        <end position="222"/>
    </location>
</feature>
<evidence type="ECO:0000313" key="3">
    <source>
        <dbReference type="Proteomes" id="UP000186102"/>
    </source>
</evidence>
<keyword evidence="3" id="KW-1185">Reference proteome</keyword>
<dbReference type="STRING" id="1888891.DSOL_2224"/>
<reference evidence="2 3" key="1">
    <citation type="submission" date="2016-09" db="EMBL/GenBank/DDBJ databases">
        <title>Complete genome of Desulfosporosinus sp. OL.</title>
        <authorList>
            <person name="Mardanov A."/>
            <person name="Beletsky A."/>
            <person name="Panova A."/>
            <person name="Karnachuk O."/>
            <person name="Ravin N."/>
        </authorList>
    </citation>
    <scope>NUCLEOTIDE SEQUENCE [LARGE SCALE GENOMIC DNA]</scope>
    <source>
        <strain evidence="2 3">OL</strain>
    </source>
</reference>
<evidence type="ECO:0000256" key="1">
    <source>
        <dbReference type="SAM" id="Phobius"/>
    </source>
</evidence>
<dbReference type="RefSeq" id="WP_075364855.1">
    <property type="nucleotide sequence ID" value="NZ_MLBF01000013.1"/>
</dbReference>
<feature type="transmembrane region" description="Helical" evidence="1">
    <location>
        <begin position="6"/>
        <end position="24"/>
    </location>
</feature>
<keyword evidence="1" id="KW-1133">Transmembrane helix</keyword>
<dbReference type="Pfam" id="PF06166">
    <property type="entry name" value="DUF979"/>
    <property type="match status" value="1"/>
</dbReference>
<name>A0A1Q8QX63_9FIRM</name>
<proteinExistence type="predicted"/>
<comment type="caution">
    <text evidence="2">The sequence shown here is derived from an EMBL/GenBank/DDBJ whole genome shotgun (WGS) entry which is preliminary data.</text>
</comment>
<protein>
    <submittedName>
        <fullName evidence="2">Membrane protein</fullName>
    </submittedName>
</protein>
<keyword evidence="1" id="KW-0472">Membrane</keyword>
<dbReference type="InterPro" id="IPR009323">
    <property type="entry name" value="DUF979"/>
</dbReference>
<sequence>MILSLNTIYVLTGIILLVVSFLSFRDQKNLRRWTTGSFWGLYALTFLFGQQIPPVYMGGIVLVIVALAGFGGVRLGHYDERSRTERLKYASKLRNWVFLPTLLIPTITMIGTVALNNTKIGGIPLLDPKNVTLVSLGSAGVIALIVALIITRDTPQRAINEGRRLMDAIGWAAILPQMLATLGALFAAGGVGTAISKIVTNVIPVHNTFAVVVAYCVGMALFTMIMGNAFAAFPVMTAGIAVPLLIHMHGASANTLAALGMFSGYCGTLMTPMAANFNIVPAALLDLPDKYQVIKAQIPTALILLTANIFFMYFLALGGH</sequence>
<dbReference type="EMBL" id="MLBF01000013">
    <property type="protein sequence ID" value="OLN31929.1"/>
    <property type="molecule type" value="Genomic_DNA"/>
</dbReference>
<organism evidence="2 3">
    <name type="scientific">Desulfosporosinus metallidurans</name>
    <dbReference type="NCBI Taxonomy" id="1888891"/>
    <lineage>
        <taxon>Bacteria</taxon>
        <taxon>Bacillati</taxon>
        <taxon>Bacillota</taxon>
        <taxon>Clostridia</taxon>
        <taxon>Eubacteriales</taxon>
        <taxon>Desulfitobacteriaceae</taxon>
        <taxon>Desulfosporosinus</taxon>
    </lineage>
</organism>
<feature type="transmembrane region" description="Helical" evidence="1">
    <location>
        <begin position="171"/>
        <end position="191"/>
    </location>
</feature>
<feature type="transmembrane region" description="Helical" evidence="1">
    <location>
        <begin position="229"/>
        <end position="250"/>
    </location>
</feature>